<dbReference type="Proteomes" id="UP000186308">
    <property type="component" value="Unassembled WGS sequence"/>
</dbReference>
<evidence type="ECO:0000256" key="1">
    <source>
        <dbReference type="ARBA" id="ARBA00004370"/>
    </source>
</evidence>
<dbReference type="PANTHER" id="PTHR12763">
    <property type="match status" value="1"/>
</dbReference>
<dbReference type="Gene3D" id="1.10.287.110">
    <property type="entry name" value="DnaJ domain"/>
    <property type="match status" value="1"/>
</dbReference>
<dbReference type="GO" id="GO:0001671">
    <property type="term" value="F:ATPase activator activity"/>
    <property type="evidence" value="ECO:0007669"/>
    <property type="project" value="TreeGrafter"/>
</dbReference>
<dbReference type="SUPFAM" id="SSF46565">
    <property type="entry name" value="Chaperone J-domain"/>
    <property type="match status" value="1"/>
</dbReference>
<dbReference type="EMBL" id="FTNE01000004">
    <property type="protein sequence ID" value="SIQ42855.1"/>
    <property type="molecule type" value="Genomic_DNA"/>
</dbReference>
<keyword evidence="7" id="KW-1185">Reference proteome</keyword>
<sequence length="169" mass="18813">MLVHEDVRSNPGSKFVKSDVDRWLIAAVLGLAALAVLFWPQPNGKRDWHTGLRHPALWVLLSLAASFAATAWLPGRGIVVLGLLPFLGTLWPRRTTPPNPPPQPPRAAPPPKIMSRAEALDVFGLTPSTTREEVLEAYRHMLWFANPDHGGSEWLIDKLNEARDVLLKR</sequence>
<keyword evidence="2 5" id="KW-0812">Transmembrane</keyword>
<keyword evidence="3 5" id="KW-1133">Transmembrane helix</keyword>
<reference evidence="6 7" key="1">
    <citation type="submission" date="2017-01" db="EMBL/GenBank/DDBJ databases">
        <authorList>
            <person name="Varghese N."/>
            <person name="Submissions S."/>
        </authorList>
    </citation>
    <scope>NUCLEOTIDE SEQUENCE [LARGE SCALE GENOMIC DNA]</scope>
    <source>
        <strain evidence="6 7">ATCC 35905</strain>
    </source>
</reference>
<comment type="subcellular location">
    <subcellularLocation>
        <location evidence="1">Membrane</location>
    </subcellularLocation>
</comment>
<evidence type="ECO:0008006" key="8">
    <source>
        <dbReference type="Google" id="ProtNLM"/>
    </source>
</evidence>
<dbReference type="AlphaFoldDB" id="A0A8G2CJ64"/>
<keyword evidence="4 5" id="KW-0472">Membrane</keyword>
<evidence type="ECO:0000313" key="6">
    <source>
        <dbReference type="EMBL" id="SIQ42855.1"/>
    </source>
</evidence>
<evidence type="ECO:0000313" key="7">
    <source>
        <dbReference type="Proteomes" id="UP000186308"/>
    </source>
</evidence>
<evidence type="ECO:0000256" key="2">
    <source>
        <dbReference type="ARBA" id="ARBA00022692"/>
    </source>
</evidence>
<dbReference type="GO" id="GO:0030150">
    <property type="term" value="P:protein import into mitochondrial matrix"/>
    <property type="evidence" value="ECO:0007669"/>
    <property type="project" value="TreeGrafter"/>
</dbReference>
<dbReference type="InterPro" id="IPR036869">
    <property type="entry name" value="J_dom_sf"/>
</dbReference>
<accession>A0A8G2CJ64</accession>
<evidence type="ECO:0000256" key="4">
    <source>
        <dbReference type="ARBA" id="ARBA00023136"/>
    </source>
</evidence>
<feature type="transmembrane region" description="Helical" evidence="5">
    <location>
        <begin position="59"/>
        <end position="84"/>
    </location>
</feature>
<comment type="caution">
    <text evidence="6">The sequence shown here is derived from an EMBL/GenBank/DDBJ whole genome shotgun (WGS) entry which is preliminary data.</text>
</comment>
<feature type="transmembrane region" description="Helical" evidence="5">
    <location>
        <begin position="20"/>
        <end position="39"/>
    </location>
</feature>
<protein>
    <recommendedName>
        <fullName evidence="8">J domain-containing protein</fullName>
    </recommendedName>
</protein>
<organism evidence="6 7">
    <name type="scientific">Acidiphilium rubrum</name>
    <dbReference type="NCBI Taxonomy" id="526"/>
    <lineage>
        <taxon>Bacteria</taxon>
        <taxon>Pseudomonadati</taxon>
        <taxon>Pseudomonadota</taxon>
        <taxon>Alphaproteobacteria</taxon>
        <taxon>Acetobacterales</taxon>
        <taxon>Acidocellaceae</taxon>
        <taxon>Acidiphilium</taxon>
    </lineage>
</organism>
<gene>
    <name evidence="6" type="ORF">SAMN05421828_104204</name>
</gene>
<proteinExistence type="predicted"/>
<dbReference type="PANTHER" id="PTHR12763:SF28">
    <property type="entry name" value="GEO10507P1-RELATED"/>
    <property type="match status" value="1"/>
</dbReference>
<evidence type="ECO:0000256" key="3">
    <source>
        <dbReference type="ARBA" id="ARBA00022989"/>
    </source>
</evidence>
<dbReference type="GO" id="GO:0016020">
    <property type="term" value="C:membrane"/>
    <property type="evidence" value="ECO:0007669"/>
    <property type="project" value="UniProtKB-SubCell"/>
</dbReference>
<name>A0A8G2CJ64_ACIRU</name>
<evidence type="ECO:0000256" key="5">
    <source>
        <dbReference type="SAM" id="Phobius"/>
    </source>
</evidence>